<accession>A0A2T2WCL3</accession>
<organism evidence="2 3">
    <name type="scientific">Sulfobacillus acidophilus</name>
    <dbReference type="NCBI Taxonomy" id="53633"/>
    <lineage>
        <taxon>Bacteria</taxon>
        <taxon>Bacillati</taxon>
        <taxon>Bacillota</taxon>
        <taxon>Clostridia</taxon>
        <taxon>Eubacteriales</taxon>
        <taxon>Clostridiales Family XVII. Incertae Sedis</taxon>
        <taxon>Sulfobacillus</taxon>
    </lineage>
</organism>
<reference evidence="2 3" key="1">
    <citation type="journal article" date="2014" name="BMC Genomics">
        <title>Comparison of environmental and isolate Sulfobacillus genomes reveals diverse carbon, sulfur, nitrogen, and hydrogen metabolisms.</title>
        <authorList>
            <person name="Justice N.B."/>
            <person name="Norman A."/>
            <person name="Brown C.T."/>
            <person name="Singh A."/>
            <person name="Thomas B.C."/>
            <person name="Banfield J.F."/>
        </authorList>
    </citation>
    <scope>NUCLEOTIDE SEQUENCE [LARGE SCALE GENOMIC DNA]</scope>
    <source>
        <strain evidence="2">AMDSBA3</strain>
    </source>
</reference>
<feature type="transmembrane region" description="Helical" evidence="1">
    <location>
        <begin position="50"/>
        <end position="71"/>
    </location>
</feature>
<evidence type="ECO:0000313" key="2">
    <source>
        <dbReference type="EMBL" id="PSR19968.1"/>
    </source>
</evidence>
<evidence type="ECO:0000256" key="1">
    <source>
        <dbReference type="SAM" id="Phobius"/>
    </source>
</evidence>
<dbReference type="EMBL" id="PXYV01000104">
    <property type="protein sequence ID" value="PSR19968.1"/>
    <property type="molecule type" value="Genomic_DNA"/>
</dbReference>
<name>A0A2T2WCL3_9FIRM</name>
<gene>
    <name evidence="2" type="ORF">C7B45_17275</name>
</gene>
<keyword evidence="1" id="KW-0472">Membrane</keyword>
<comment type="caution">
    <text evidence="2">The sequence shown here is derived from an EMBL/GenBank/DDBJ whole genome shotgun (WGS) entry which is preliminary data.</text>
</comment>
<protein>
    <submittedName>
        <fullName evidence="2">Uncharacterized protein</fullName>
    </submittedName>
</protein>
<sequence>MALGQMNADGGTWTAWWTNLVILSLSQAVTILAFKGFVGTTQVLTAAHTPAWLASVARATLPIGGFGPVAIGLMETAVRMIFLVLLMVGWMVVAIRDPHLLRQWSYRTGVSGFGVWVGTTVGRNAGTKATNKLLSGTMLGSWIK</sequence>
<keyword evidence="1" id="KW-0812">Transmembrane</keyword>
<dbReference type="AlphaFoldDB" id="A0A2T2WCL3"/>
<evidence type="ECO:0000313" key="3">
    <source>
        <dbReference type="Proteomes" id="UP000241848"/>
    </source>
</evidence>
<feature type="transmembrane region" description="Helical" evidence="1">
    <location>
        <begin position="16"/>
        <end position="38"/>
    </location>
</feature>
<feature type="transmembrane region" description="Helical" evidence="1">
    <location>
        <begin position="77"/>
        <end position="95"/>
    </location>
</feature>
<proteinExistence type="predicted"/>
<dbReference type="Proteomes" id="UP000241848">
    <property type="component" value="Unassembled WGS sequence"/>
</dbReference>
<keyword evidence="1" id="KW-1133">Transmembrane helix</keyword>